<dbReference type="SMART" id="SM00460">
    <property type="entry name" value="TGc"/>
    <property type="match status" value="1"/>
</dbReference>
<name>A0A3B1DC55_9ZZZZ</name>
<protein>
    <recommendedName>
        <fullName evidence="1">Transglutaminase-like domain-containing protein</fullName>
    </recommendedName>
</protein>
<dbReference type="AlphaFoldDB" id="A0A3B1DC55"/>
<evidence type="ECO:0000259" key="1">
    <source>
        <dbReference type="SMART" id="SM00460"/>
    </source>
</evidence>
<dbReference type="SUPFAM" id="SSF54001">
    <property type="entry name" value="Cysteine proteinases"/>
    <property type="match status" value="1"/>
</dbReference>
<dbReference type="EMBL" id="UOGK01000138">
    <property type="protein sequence ID" value="VAX38352.1"/>
    <property type="molecule type" value="Genomic_DNA"/>
</dbReference>
<feature type="domain" description="Transglutaminase-like" evidence="1">
    <location>
        <begin position="388"/>
        <end position="458"/>
    </location>
</feature>
<accession>A0A3B1DC55</accession>
<dbReference type="InterPro" id="IPR038765">
    <property type="entry name" value="Papain-like_cys_pep_sf"/>
</dbReference>
<evidence type="ECO:0000313" key="2">
    <source>
        <dbReference type="EMBL" id="VAX38352.1"/>
    </source>
</evidence>
<reference evidence="2" key="1">
    <citation type="submission" date="2018-06" db="EMBL/GenBank/DDBJ databases">
        <authorList>
            <person name="Zhirakovskaya E."/>
        </authorList>
    </citation>
    <scope>NUCLEOTIDE SEQUENCE</scope>
</reference>
<proteinExistence type="predicted"/>
<sequence length="503" mass="54327">MPRHTTPLLVFLLGLLAIGSFAQSETQTATSPEPRPDTDRWYEIWIDDSRSGWSHETVTAEDGRITTHSEMSMTIGRADQAITIHTVSSFIETLAGQPIEMVVSQSLGQTPIESTYTFREGDVLVTSTQDGSARQTSMPTPEGDWLPPAAAARFLAQRLASGATEITSRTLDPSNGLTVVTTTRTGIAPAEIEVLGTPTDCFHTKSTTIAGPVTVEAEEWLAADGAMLRNETTLGGMKITIIASSREEALRDADPAEIMVSTFVKPSRVIRNARTRQRGVYEVRLSAGTMPVLPTSAYQRVEPIGDGAVRVTVDMATPTPAGELNRDTFLTATTYADAEDSVIRELTTKALAEVDDAPEARAEALRRFVFTYITDKNLGTAFATASETARSARGDCTEHGLLLAAMLRAADIPSRIAIGVVYVEYFAGQRHVFGYHLWTQALLETDAGPAWIDLDATLNAREPFDATHIAFAVNSLEEGKAVNSLASIAPLLGLLEIDVKEIE</sequence>
<gene>
    <name evidence="2" type="ORF">MNBD_PLANCTO03-1883</name>
</gene>
<dbReference type="PANTHER" id="PTHR33490">
    <property type="entry name" value="BLR5614 PROTEIN-RELATED"/>
    <property type="match status" value="1"/>
</dbReference>
<dbReference type="Gene3D" id="3.10.620.30">
    <property type="match status" value="1"/>
</dbReference>
<dbReference type="InterPro" id="IPR002931">
    <property type="entry name" value="Transglutaminase-like"/>
</dbReference>
<dbReference type="Pfam" id="PF01841">
    <property type="entry name" value="Transglut_core"/>
    <property type="match status" value="1"/>
</dbReference>
<organism evidence="2">
    <name type="scientific">hydrothermal vent metagenome</name>
    <dbReference type="NCBI Taxonomy" id="652676"/>
    <lineage>
        <taxon>unclassified sequences</taxon>
        <taxon>metagenomes</taxon>
        <taxon>ecological metagenomes</taxon>
    </lineage>
</organism>